<dbReference type="InterPro" id="IPR021109">
    <property type="entry name" value="Peptidase_aspartic_dom_sf"/>
</dbReference>
<dbReference type="RefSeq" id="WP_192819232.1">
    <property type="nucleotide sequence ID" value="NZ_CP062310.1"/>
</dbReference>
<protein>
    <recommendedName>
        <fullName evidence="3">Aspartyl protease</fullName>
    </recommendedName>
</protein>
<sequence>MGSVVVEVKVRGVSREAVLRALVDTGFYGDLITASRAIEGLGIELRHERLRRLPDGRLVKVRFGGGEIEVMGLVVYGDVEVWDDLKLPEGIDALLGVTALERLGLRINPRTGELEKTELYLL</sequence>
<evidence type="ECO:0008006" key="3">
    <source>
        <dbReference type="Google" id="ProtNLM"/>
    </source>
</evidence>
<accession>A0A7L9FHI2</accession>
<organism evidence="1 2">
    <name type="scientific">Infirmifilum lucidum</name>
    <dbReference type="NCBI Taxonomy" id="2776706"/>
    <lineage>
        <taxon>Archaea</taxon>
        <taxon>Thermoproteota</taxon>
        <taxon>Thermoprotei</taxon>
        <taxon>Thermofilales</taxon>
        <taxon>Thermofilaceae</taxon>
        <taxon>Infirmifilum</taxon>
    </lineage>
</organism>
<dbReference type="KEGG" id="thel:IG193_02005"/>
<evidence type="ECO:0000313" key="2">
    <source>
        <dbReference type="Proteomes" id="UP000594121"/>
    </source>
</evidence>
<gene>
    <name evidence="1" type="ORF">IG193_02005</name>
</gene>
<dbReference type="AlphaFoldDB" id="A0A7L9FHI2"/>
<dbReference type="EMBL" id="CP062310">
    <property type="protein sequence ID" value="QOJ79260.1"/>
    <property type="molecule type" value="Genomic_DNA"/>
</dbReference>
<keyword evidence="2" id="KW-1185">Reference proteome</keyword>
<reference evidence="1 2" key="1">
    <citation type="submission" date="2020-10" db="EMBL/GenBank/DDBJ databases">
        <title>Thermofilum lucidum 3507LT sp. nov. a novel member of Thermofilaceae family isolated from Chile hot spring, and proposal of description order Thermofilales.</title>
        <authorList>
            <person name="Zayulina K.S."/>
            <person name="Elcheninov A.G."/>
            <person name="Toshchakov S.V."/>
            <person name="Kublanov I.V."/>
        </authorList>
    </citation>
    <scope>NUCLEOTIDE SEQUENCE [LARGE SCALE GENOMIC DNA]</scope>
    <source>
        <strain evidence="1 2">3507LT</strain>
    </source>
</reference>
<name>A0A7L9FHI2_9CREN</name>
<dbReference type="GeneID" id="59148631"/>
<dbReference type="Gene3D" id="2.40.70.10">
    <property type="entry name" value="Acid Proteases"/>
    <property type="match status" value="1"/>
</dbReference>
<dbReference type="InParanoid" id="A0A7L9FHI2"/>
<evidence type="ECO:0000313" key="1">
    <source>
        <dbReference type="EMBL" id="QOJ79260.1"/>
    </source>
</evidence>
<proteinExistence type="predicted"/>
<dbReference type="Proteomes" id="UP000594121">
    <property type="component" value="Chromosome"/>
</dbReference>